<protein>
    <submittedName>
        <fullName evidence="3">Putative membrane protein (TIGR02234 family)</fullName>
    </submittedName>
</protein>
<keyword evidence="4" id="KW-1185">Reference proteome</keyword>
<keyword evidence="2" id="KW-1133">Transmembrane helix</keyword>
<feature type="region of interest" description="Disordered" evidence="1">
    <location>
        <begin position="183"/>
        <end position="224"/>
    </location>
</feature>
<dbReference type="EMBL" id="RKHO01000001">
    <property type="protein sequence ID" value="ROR91442.1"/>
    <property type="molecule type" value="Genomic_DNA"/>
</dbReference>
<accession>A0A3N2CV66</accession>
<feature type="transmembrane region" description="Helical" evidence="2">
    <location>
        <begin position="100"/>
        <end position="127"/>
    </location>
</feature>
<keyword evidence="2" id="KW-0812">Transmembrane</keyword>
<proteinExistence type="predicted"/>
<feature type="transmembrane region" description="Helical" evidence="2">
    <location>
        <begin position="73"/>
        <end position="93"/>
    </location>
</feature>
<gene>
    <name evidence="3" type="ORF">EDD33_2309</name>
</gene>
<name>A0A3N2CV66_9ACTN</name>
<sequence>MSTPTPDPAVPPRSRRSRGGFGPVVLLGLASAALAALACSRPWVALEGTGARGTTDGGALPGTSVAADAGTTYPLASAVSLVLLAAWGVLLVTRARVRRGFAVLAALAAVGLLATVVTGGLTLPGTAGDDLATSLGRPGAAAGLTGWFWTSLVAAVVAVVPALVAVRRVPSWPEMGARYDAPADAAAAARERGPATEQELWKALDEGRDPTDPERGVGDEGRAP</sequence>
<comment type="caution">
    <text evidence="3">The sequence shown here is derived from an EMBL/GenBank/DDBJ whole genome shotgun (WGS) entry which is preliminary data.</text>
</comment>
<dbReference type="Proteomes" id="UP000281738">
    <property type="component" value="Unassembled WGS sequence"/>
</dbReference>
<feature type="transmembrane region" description="Helical" evidence="2">
    <location>
        <begin position="147"/>
        <end position="166"/>
    </location>
</feature>
<dbReference type="RefSeq" id="WP_170169792.1">
    <property type="nucleotide sequence ID" value="NZ_RKHO01000001.1"/>
</dbReference>
<dbReference type="AlphaFoldDB" id="A0A3N2CV66"/>
<reference evidence="3 4" key="1">
    <citation type="submission" date="2018-11" db="EMBL/GenBank/DDBJ databases">
        <title>Sequencing the genomes of 1000 actinobacteria strains.</title>
        <authorList>
            <person name="Klenk H.-P."/>
        </authorList>
    </citation>
    <scope>NUCLEOTIDE SEQUENCE [LARGE SCALE GENOMIC DNA]</scope>
    <source>
        <strain evidence="3 4">DSM 12652</strain>
    </source>
</reference>
<evidence type="ECO:0000313" key="4">
    <source>
        <dbReference type="Proteomes" id="UP000281738"/>
    </source>
</evidence>
<dbReference type="InterPro" id="IPR019051">
    <property type="entry name" value="Trp_biosyn_TM_oprn/chp"/>
</dbReference>
<keyword evidence="2" id="KW-0472">Membrane</keyword>
<evidence type="ECO:0000313" key="3">
    <source>
        <dbReference type="EMBL" id="ROR91442.1"/>
    </source>
</evidence>
<organism evidence="3 4">
    <name type="scientific">Nocardioides aurantiacus</name>
    <dbReference type="NCBI Taxonomy" id="86796"/>
    <lineage>
        <taxon>Bacteria</taxon>
        <taxon>Bacillati</taxon>
        <taxon>Actinomycetota</taxon>
        <taxon>Actinomycetes</taxon>
        <taxon>Propionibacteriales</taxon>
        <taxon>Nocardioidaceae</taxon>
        <taxon>Nocardioides</taxon>
    </lineage>
</organism>
<feature type="compositionally biased region" description="Basic and acidic residues" evidence="1">
    <location>
        <begin position="189"/>
        <end position="224"/>
    </location>
</feature>
<evidence type="ECO:0000256" key="1">
    <source>
        <dbReference type="SAM" id="MobiDB-lite"/>
    </source>
</evidence>
<evidence type="ECO:0000256" key="2">
    <source>
        <dbReference type="SAM" id="Phobius"/>
    </source>
</evidence>
<feature type="transmembrane region" description="Helical" evidence="2">
    <location>
        <begin position="21"/>
        <end position="44"/>
    </location>
</feature>
<dbReference type="Pfam" id="PF09534">
    <property type="entry name" value="Trp_oprn_chp"/>
    <property type="match status" value="1"/>
</dbReference>